<evidence type="ECO:0000313" key="2">
    <source>
        <dbReference type="Proteomes" id="UP000830835"/>
    </source>
</evidence>
<name>A0ABT0CD29_THEVL</name>
<dbReference type="EMBL" id="JAFIRA010000034">
    <property type="protein sequence ID" value="MCJ2543692.1"/>
    <property type="molecule type" value="Genomic_DNA"/>
</dbReference>
<keyword evidence="2" id="KW-1185">Reference proteome</keyword>
<comment type="caution">
    <text evidence="1">The sequence shown here is derived from an EMBL/GenBank/DDBJ whole genome shotgun (WGS) entry which is preliminary data.</text>
</comment>
<reference evidence="1" key="1">
    <citation type="submission" date="2021-02" db="EMBL/GenBank/DDBJ databases">
        <title>The CRISPR/cas machinery reduction and long-range gene transfer in the hot spring cyanobacterium Synechococcus.</title>
        <authorList>
            <person name="Dvorak P."/>
            <person name="Jahodarova E."/>
            <person name="Hasler P."/>
            <person name="Poulickova A."/>
        </authorList>
    </citation>
    <scope>NUCLEOTIDE SEQUENCE</scope>
    <source>
        <strain evidence="1">Rupite</strain>
    </source>
</reference>
<sequence>MRAASPPLTSQPRSALGEVVEASTTTFVAQCFEPERLTFPTMPALGSWTRSQDEETGNWIYGVVCHAAITPIDTVHRARALGLSAQELREQQPQIFAMLRTDFRSAIVGFVSEGRIYQYLPPRPPQIHQPVYRCSEAEVAEFCSSFEFLRTLLQVGGIPADELVAAVIRQSYQILNRDRNWLLQAGRHLSSLLREDYEHLSAILRKIEA</sequence>
<organism evidence="1 2">
    <name type="scientific">Thermostichus vulcanus str. 'Rupite'</name>
    <dbReference type="NCBI Taxonomy" id="2813851"/>
    <lineage>
        <taxon>Bacteria</taxon>
        <taxon>Bacillati</taxon>
        <taxon>Cyanobacteriota</taxon>
        <taxon>Cyanophyceae</taxon>
        <taxon>Thermostichales</taxon>
        <taxon>Thermostichaceae</taxon>
        <taxon>Thermostichus</taxon>
    </lineage>
</organism>
<accession>A0ABT0CD29</accession>
<protein>
    <recommendedName>
        <fullName evidence="3">Helicase HerA barrel domain-containing protein</fullName>
    </recommendedName>
</protein>
<evidence type="ECO:0008006" key="3">
    <source>
        <dbReference type="Google" id="ProtNLM"/>
    </source>
</evidence>
<gene>
    <name evidence="1" type="ORF">JX360_12375</name>
</gene>
<evidence type="ECO:0000313" key="1">
    <source>
        <dbReference type="EMBL" id="MCJ2543692.1"/>
    </source>
</evidence>
<dbReference type="Proteomes" id="UP000830835">
    <property type="component" value="Unassembled WGS sequence"/>
</dbReference>
<dbReference type="RefSeq" id="WP_244351403.1">
    <property type="nucleotide sequence ID" value="NZ_JAFIRA010000034.1"/>
</dbReference>
<proteinExistence type="predicted"/>